<name>A0AAV4FAS9_9GAST</name>
<accession>A0AAV4FAS9</accession>
<feature type="region of interest" description="Disordered" evidence="1">
    <location>
        <begin position="198"/>
        <end position="222"/>
    </location>
</feature>
<keyword evidence="4" id="KW-1185">Reference proteome</keyword>
<organism evidence="3 4">
    <name type="scientific">Elysia marginata</name>
    <dbReference type="NCBI Taxonomy" id="1093978"/>
    <lineage>
        <taxon>Eukaryota</taxon>
        <taxon>Metazoa</taxon>
        <taxon>Spiralia</taxon>
        <taxon>Lophotrochozoa</taxon>
        <taxon>Mollusca</taxon>
        <taxon>Gastropoda</taxon>
        <taxon>Heterobranchia</taxon>
        <taxon>Euthyneura</taxon>
        <taxon>Panpulmonata</taxon>
        <taxon>Sacoglossa</taxon>
        <taxon>Placobranchoidea</taxon>
        <taxon>Plakobranchidae</taxon>
        <taxon>Elysia</taxon>
    </lineage>
</organism>
<evidence type="ECO:0000259" key="2">
    <source>
        <dbReference type="Pfam" id="PF03184"/>
    </source>
</evidence>
<evidence type="ECO:0000256" key="1">
    <source>
        <dbReference type="SAM" id="MobiDB-lite"/>
    </source>
</evidence>
<dbReference type="EMBL" id="BMAT01007723">
    <property type="protein sequence ID" value="GFR69783.1"/>
    <property type="molecule type" value="Genomic_DNA"/>
</dbReference>
<protein>
    <submittedName>
        <fullName evidence="3">Tigger transposable element-derived protein</fullName>
    </submittedName>
</protein>
<dbReference type="InterPro" id="IPR004875">
    <property type="entry name" value="DDE_SF_endonuclease_dom"/>
</dbReference>
<proteinExistence type="predicted"/>
<feature type="compositionally biased region" description="Basic and acidic residues" evidence="1">
    <location>
        <begin position="213"/>
        <end position="222"/>
    </location>
</feature>
<dbReference type="Proteomes" id="UP000762676">
    <property type="component" value="Unassembled WGS sequence"/>
</dbReference>
<feature type="domain" description="DDE-1" evidence="2">
    <location>
        <begin position="96"/>
        <end position="170"/>
    </location>
</feature>
<dbReference type="Pfam" id="PF03184">
    <property type="entry name" value="DDE_1"/>
    <property type="match status" value="1"/>
</dbReference>
<sequence length="222" mass="25132">MAQQNQLQVPQLWHDDKEAGKEWLYHFMQRNTEFSLRIPEATSLACALAFNRPNIAVFFKLLNETVRKTKATAFSIFNLDESGCTTVQRVPKALEFARKKYIHILTLPRHTSHKTQPLDRTVFGSLKTYFNAAANALMLQHPGKNITIYNMAALINEARMKASTPHNITSGSQVSGIWPMNKFVFEENDYLPASVTDRPVSVSEQPANGQPVCEHDNEVVDQ</sequence>
<reference evidence="3 4" key="1">
    <citation type="journal article" date="2021" name="Elife">
        <title>Chloroplast acquisition without the gene transfer in kleptoplastic sea slugs, Plakobranchus ocellatus.</title>
        <authorList>
            <person name="Maeda T."/>
            <person name="Takahashi S."/>
            <person name="Yoshida T."/>
            <person name="Shimamura S."/>
            <person name="Takaki Y."/>
            <person name="Nagai Y."/>
            <person name="Toyoda A."/>
            <person name="Suzuki Y."/>
            <person name="Arimoto A."/>
            <person name="Ishii H."/>
            <person name="Satoh N."/>
            <person name="Nishiyama T."/>
            <person name="Hasebe M."/>
            <person name="Maruyama T."/>
            <person name="Minagawa J."/>
            <person name="Obokata J."/>
            <person name="Shigenobu S."/>
        </authorList>
    </citation>
    <scope>NUCLEOTIDE SEQUENCE [LARGE SCALE GENOMIC DNA]</scope>
</reference>
<comment type="caution">
    <text evidence="3">The sequence shown here is derived from an EMBL/GenBank/DDBJ whole genome shotgun (WGS) entry which is preliminary data.</text>
</comment>
<gene>
    <name evidence="3" type="ORF">ElyMa_003766200</name>
</gene>
<dbReference type="AlphaFoldDB" id="A0AAV4FAS9"/>
<dbReference type="GO" id="GO:0003676">
    <property type="term" value="F:nucleic acid binding"/>
    <property type="evidence" value="ECO:0007669"/>
    <property type="project" value="InterPro"/>
</dbReference>
<evidence type="ECO:0000313" key="4">
    <source>
        <dbReference type="Proteomes" id="UP000762676"/>
    </source>
</evidence>
<evidence type="ECO:0000313" key="3">
    <source>
        <dbReference type="EMBL" id="GFR69783.1"/>
    </source>
</evidence>